<sequence>MSLMRVYARNRIPNFLVSRLMTKVLWWMIGVWLGFSDLCNCATVSDVLQFPRKLQVTKTRRKVIKTIIIATLEGR</sequence>
<name>A0A9K3DG78_HELAN</name>
<reference evidence="1" key="2">
    <citation type="submission" date="2020-06" db="EMBL/GenBank/DDBJ databases">
        <title>Helianthus annuus Genome sequencing and assembly Release 2.</title>
        <authorList>
            <person name="Gouzy J."/>
            <person name="Langlade N."/>
            <person name="Munos S."/>
        </authorList>
    </citation>
    <scope>NUCLEOTIDE SEQUENCE</scope>
    <source>
        <tissue evidence="1">Leaves</tissue>
    </source>
</reference>
<comment type="caution">
    <text evidence="1">The sequence shown here is derived from an EMBL/GenBank/DDBJ whole genome shotgun (WGS) entry which is preliminary data.</text>
</comment>
<protein>
    <submittedName>
        <fullName evidence="1">Uncharacterized protein</fullName>
    </submittedName>
</protein>
<dbReference type="EMBL" id="MNCJ02000332">
    <property type="protein sequence ID" value="KAF5754400.1"/>
    <property type="molecule type" value="Genomic_DNA"/>
</dbReference>
<evidence type="ECO:0000313" key="1">
    <source>
        <dbReference type="EMBL" id="KAF5754400.1"/>
    </source>
</evidence>
<dbReference type="Gramene" id="mRNA:HanXRQr2_Chr17g0790731">
    <property type="protein sequence ID" value="CDS:HanXRQr2_Chr17g0790731.1"/>
    <property type="gene ID" value="HanXRQr2_Chr17g0790731"/>
</dbReference>
<dbReference type="Proteomes" id="UP000215914">
    <property type="component" value="Unassembled WGS sequence"/>
</dbReference>
<proteinExistence type="predicted"/>
<reference evidence="1" key="1">
    <citation type="journal article" date="2017" name="Nature">
        <title>The sunflower genome provides insights into oil metabolism, flowering and Asterid evolution.</title>
        <authorList>
            <person name="Badouin H."/>
            <person name="Gouzy J."/>
            <person name="Grassa C.J."/>
            <person name="Murat F."/>
            <person name="Staton S.E."/>
            <person name="Cottret L."/>
            <person name="Lelandais-Briere C."/>
            <person name="Owens G.L."/>
            <person name="Carrere S."/>
            <person name="Mayjonade B."/>
            <person name="Legrand L."/>
            <person name="Gill N."/>
            <person name="Kane N.C."/>
            <person name="Bowers J.E."/>
            <person name="Hubner S."/>
            <person name="Bellec A."/>
            <person name="Berard A."/>
            <person name="Berges H."/>
            <person name="Blanchet N."/>
            <person name="Boniface M.C."/>
            <person name="Brunel D."/>
            <person name="Catrice O."/>
            <person name="Chaidir N."/>
            <person name="Claudel C."/>
            <person name="Donnadieu C."/>
            <person name="Faraut T."/>
            <person name="Fievet G."/>
            <person name="Helmstetter N."/>
            <person name="King M."/>
            <person name="Knapp S.J."/>
            <person name="Lai Z."/>
            <person name="Le Paslier M.C."/>
            <person name="Lippi Y."/>
            <person name="Lorenzon L."/>
            <person name="Mandel J.R."/>
            <person name="Marage G."/>
            <person name="Marchand G."/>
            <person name="Marquand E."/>
            <person name="Bret-Mestries E."/>
            <person name="Morien E."/>
            <person name="Nambeesan S."/>
            <person name="Nguyen T."/>
            <person name="Pegot-Espagnet P."/>
            <person name="Pouilly N."/>
            <person name="Raftis F."/>
            <person name="Sallet E."/>
            <person name="Schiex T."/>
            <person name="Thomas J."/>
            <person name="Vandecasteele C."/>
            <person name="Vares D."/>
            <person name="Vear F."/>
            <person name="Vautrin S."/>
            <person name="Crespi M."/>
            <person name="Mangin B."/>
            <person name="Burke J.M."/>
            <person name="Salse J."/>
            <person name="Munos S."/>
            <person name="Vincourt P."/>
            <person name="Rieseberg L.H."/>
            <person name="Langlade N.B."/>
        </authorList>
    </citation>
    <scope>NUCLEOTIDE SEQUENCE</scope>
    <source>
        <tissue evidence="1">Leaves</tissue>
    </source>
</reference>
<gene>
    <name evidence="1" type="ORF">HanXRQr2_Chr17g0790731</name>
</gene>
<keyword evidence="2" id="KW-1185">Reference proteome</keyword>
<accession>A0A9K3DG78</accession>
<organism evidence="1 2">
    <name type="scientific">Helianthus annuus</name>
    <name type="common">Common sunflower</name>
    <dbReference type="NCBI Taxonomy" id="4232"/>
    <lineage>
        <taxon>Eukaryota</taxon>
        <taxon>Viridiplantae</taxon>
        <taxon>Streptophyta</taxon>
        <taxon>Embryophyta</taxon>
        <taxon>Tracheophyta</taxon>
        <taxon>Spermatophyta</taxon>
        <taxon>Magnoliopsida</taxon>
        <taxon>eudicotyledons</taxon>
        <taxon>Gunneridae</taxon>
        <taxon>Pentapetalae</taxon>
        <taxon>asterids</taxon>
        <taxon>campanulids</taxon>
        <taxon>Asterales</taxon>
        <taxon>Asteraceae</taxon>
        <taxon>Asteroideae</taxon>
        <taxon>Heliantheae alliance</taxon>
        <taxon>Heliantheae</taxon>
        <taxon>Helianthus</taxon>
    </lineage>
</organism>
<dbReference type="AlphaFoldDB" id="A0A9K3DG78"/>
<evidence type="ECO:0000313" key="2">
    <source>
        <dbReference type="Proteomes" id="UP000215914"/>
    </source>
</evidence>